<evidence type="ECO:0000313" key="1">
    <source>
        <dbReference type="EMBL" id="BBI51741.1"/>
    </source>
</evidence>
<name>A0ABN5WXW9_9GAMM</name>
<reference evidence="2" key="1">
    <citation type="journal article" date="2019" name="Microbiol. Resour. Announc.">
        <title>Complete Genome Sequence of Halomonas olivaria, a Moderately Halophilic Bacterium Isolated from Olive Processing Effluents, Obtained by Nanopore Sequencing.</title>
        <authorList>
            <person name="Nagata S."/>
            <person name="Ii K.M."/>
            <person name="Tsukimi T."/>
            <person name="Miura M.C."/>
            <person name="Galipon J."/>
            <person name="Arakawa K."/>
        </authorList>
    </citation>
    <scope>NUCLEOTIDE SEQUENCE [LARGE SCALE GENOMIC DNA]</scope>
    <source>
        <strain evidence="2">TYRC17</strain>
    </source>
</reference>
<dbReference type="EMBL" id="AP019416">
    <property type="protein sequence ID" value="BBI51741.1"/>
    <property type="molecule type" value="Genomic_DNA"/>
</dbReference>
<accession>A0ABN5WXW9</accession>
<proteinExistence type="predicted"/>
<keyword evidence="2" id="KW-1185">Reference proteome</keyword>
<sequence>MSLLQEKLKAPLLPLSVVARPRLNDHFGLNEHVRLLMVQAPAGYGKTTLLAERLPALEQETAWLSLDQRDNQPARFLAYWQAALNALLDKKRRCHLWPKRPTVLSS</sequence>
<protein>
    <submittedName>
        <fullName evidence="1">Uncharacterized protein</fullName>
    </submittedName>
</protein>
<dbReference type="Proteomes" id="UP000289555">
    <property type="component" value="Chromosome"/>
</dbReference>
<evidence type="ECO:0000313" key="2">
    <source>
        <dbReference type="Proteomes" id="UP000289555"/>
    </source>
</evidence>
<gene>
    <name evidence="1" type="ORF">HORIV_41620</name>
</gene>
<organism evidence="1 2">
    <name type="scientific">Vreelandella olivaria</name>
    <dbReference type="NCBI Taxonomy" id="390919"/>
    <lineage>
        <taxon>Bacteria</taxon>
        <taxon>Pseudomonadati</taxon>
        <taxon>Pseudomonadota</taxon>
        <taxon>Gammaproteobacteria</taxon>
        <taxon>Oceanospirillales</taxon>
        <taxon>Halomonadaceae</taxon>
        <taxon>Vreelandella</taxon>
    </lineage>
</organism>